<evidence type="ECO:0000313" key="1">
    <source>
        <dbReference type="EMBL" id="MDE1454703.1"/>
    </source>
</evidence>
<reference evidence="1" key="1">
    <citation type="submission" date="2022-12" db="EMBL/GenBank/DDBJ databases">
        <title>Draft Genome Sequences of Bacillus licheniformis and Bacillus paralicheniformis strains isolated from Irish skim milk powders.</title>
        <authorList>
            <person name="Lourenco A."/>
            <person name="Li F."/>
            <person name="Geraldine D."/>
            <person name="Tobin J.T."/>
            <person name="Butler F."/>
            <person name="Jordan K."/>
            <person name="Obrien T."/>
        </authorList>
    </citation>
    <scope>NUCLEOTIDE SEQUENCE</scope>
    <source>
        <strain evidence="1">3370</strain>
    </source>
</reference>
<sequence length="37" mass="4385">MLKRDGHVHSPFCPHGSKDEFRYYIEELCKKGFRSVS</sequence>
<dbReference type="GO" id="GO:0004401">
    <property type="term" value="F:histidinol-phosphatase activity"/>
    <property type="evidence" value="ECO:0007669"/>
    <property type="project" value="UniProtKB-EC"/>
</dbReference>
<name>A0AAW6KKN1_9BACI</name>
<feature type="non-terminal residue" evidence="1">
    <location>
        <position position="37"/>
    </location>
</feature>
<accession>A0AAW6KKN1</accession>
<evidence type="ECO:0000313" key="2">
    <source>
        <dbReference type="Proteomes" id="UP001216709"/>
    </source>
</evidence>
<dbReference type="EC" id="3.1.3.15" evidence="1"/>
<gene>
    <name evidence="1" type="ORF">PVN32_21375</name>
</gene>
<dbReference type="Proteomes" id="UP001216709">
    <property type="component" value="Unassembled WGS sequence"/>
</dbReference>
<dbReference type="AlphaFoldDB" id="A0AAW6KKN1"/>
<protein>
    <submittedName>
        <fullName evidence="1">Histidinol phosphatase</fullName>
        <ecNumber evidence="1">3.1.3.15</ecNumber>
    </submittedName>
</protein>
<organism evidence="1 2">
    <name type="scientific">Bacillus paralicheniformis</name>
    <dbReference type="NCBI Taxonomy" id="1648923"/>
    <lineage>
        <taxon>Bacteria</taxon>
        <taxon>Bacillati</taxon>
        <taxon>Bacillota</taxon>
        <taxon>Bacilli</taxon>
        <taxon>Bacillales</taxon>
        <taxon>Bacillaceae</taxon>
        <taxon>Bacillus</taxon>
    </lineage>
</organism>
<proteinExistence type="predicted"/>
<keyword evidence="1" id="KW-0378">Hydrolase</keyword>
<dbReference type="EMBL" id="JARAFO010000174">
    <property type="protein sequence ID" value="MDE1454703.1"/>
    <property type="molecule type" value="Genomic_DNA"/>
</dbReference>
<comment type="caution">
    <text evidence="1">The sequence shown here is derived from an EMBL/GenBank/DDBJ whole genome shotgun (WGS) entry which is preliminary data.</text>
</comment>